<proteinExistence type="predicted"/>
<dbReference type="OrthoDB" id="9785699at2"/>
<dbReference type="HOGENOM" id="CLU_015525_0_0_10"/>
<dbReference type="PANTHER" id="PTHR43432:SF3">
    <property type="entry name" value="SLR0285 PROTEIN"/>
    <property type="match status" value="1"/>
</dbReference>
<sequence length="365" mass="41608">MSKEKNIIKGRGAQLNVRNKFLEASHETRDDFLEYCRLEGEVADKNKTSYLEVFPKTIVNKVTSPDVGMAYSMNPYQGCEHGCIYCYARNSHEYWGYSAGLDFERKILVKKNAPHLLEQKLLSKNWSAKTIVMAGNTDCYQPAEQEFRITRKCLEIFLKYKHPVAIITKNAFIRRDLDLLKELTAHGLIAVNISITSLSEETRRVLEPRTASIKKRLETVKLLSENNIPVNVMIAPIIPAINSHEILPLAKAVKEHGALSIAFTMVRLNGAIGEIFTDWIQKTLPDKAEKVLHQIAECHGGSLNDSRYGVRKTGEGKIAEQIHNLIRIARNTYFKDTDFPKLNHSLFEMQRHKMKYNSNGQTSLF</sequence>
<protein>
    <submittedName>
        <fullName evidence="5">DNA repair photolyase</fullName>
    </submittedName>
</protein>
<dbReference type="STRING" id="926559.JoomaDRAFT_1062"/>
<dbReference type="EMBL" id="JH651379">
    <property type="protein sequence ID" value="EIJ38083.1"/>
    <property type="molecule type" value="Genomic_DNA"/>
</dbReference>
<dbReference type="AlphaFoldDB" id="I3C390"/>
<dbReference type="Gene3D" id="3.80.30.30">
    <property type="match status" value="1"/>
</dbReference>
<dbReference type="Pfam" id="PF04055">
    <property type="entry name" value="Radical_SAM"/>
    <property type="match status" value="1"/>
</dbReference>
<evidence type="ECO:0000256" key="1">
    <source>
        <dbReference type="ARBA" id="ARBA00022723"/>
    </source>
</evidence>
<dbReference type="GO" id="GO:0051536">
    <property type="term" value="F:iron-sulfur cluster binding"/>
    <property type="evidence" value="ECO:0007669"/>
    <property type="project" value="UniProtKB-KW"/>
</dbReference>
<dbReference type="SMART" id="SM00729">
    <property type="entry name" value="Elp3"/>
    <property type="match status" value="1"/>
</dbReference>
<dbReference type="InterPro" id="IPR040086">
    <property type="entry name" value="MJ0683-like"/>
</dbReference>
<keyword evidence="3" id="KW-0411">Iron-sulfur</keyword>
<dbReference type="GO" id="GO:0016829">
    <property type="term" value="F:lyase activity"/>
    <property type="evidence" value="ECO:0007669"/>
    <property type="project" value="UniProtKB-KW"/>
</dbReference>
<keyword evidence="6" id="KW-1185">Reference proteome</keyword>
<evidence type="ECO:0000259" key="4">
    <source>
        <dbReference type="PROSITE" id="PS51918"/>
    </source>
</evidence>
<dbReference type="GO" id="GO:0046872">
    <property type="term" value="F:metal ion binding"/>
    <property type="evidence" value="ECO:0007669"/>
    <property type="project" value="UniProtKB-KW"/>
</dbReference>
<accession>I3C390</accession>
<dbReference type="SFLD" id="SFLDG01084">
    <property type="entry name" value="Uncharacterised_Radical_SAM_Su"/>
    <property type="match status" value="1"/>
</dbReference>
<dbReference type="NCBIfam" id="NF033668">
    <property type="entry name" value="rSAM_PA0069"/>
    <property type="match status" value="1"/>
</dbReference>
<dbReference type="InterPro" id="IPR007197">
    <property type="entry name" value="rSAM"/>
</dbReference>
<dbReference type="SUPFAM" id="SSF102114">
    <property type="entry name" value="Radical SAM enzymes"/>
    <property type="match status" value="1"/>
</dbReference>
<dbReference type="CDD" id="cd01335">
    <property type="entry name" value="Radical_SAM"/>
    <property type="match status" value="1"/>
</dbReference>
<dbReference type="Proteomes" id="UP000004690">
    <property type="component" value="Unassembled WGS sequence"/>
</dbReference>
<feature type="domain" description="Radical SAM core" evidence="4">
    <location>
        <begin position="65"/>
        <end position="302"/>
    </location>
</feature>
<gene>
    <name evidence="5" type="ORF">JoomaDRAFT_1062</name>
</gene>
<dbReference type="InterPro" id="IPR006638">
    <property type="entry name" value="Elp3/MiaA/NifB-like_rSAM"/>
</dbReference>
<dbReference type="PANTHER" id="PTHR43432">
    <property type="entry name" value="SLR0285 PROTEIN"/>
    <property type="match status" value="1"/>
</dbReference>
<evidence type="ECO:0000256" key="2">
    <source>
        <dbReference type="ARBA" id="ARBA00023004"/>
    </source>
</evidence>
<evidence type="ECO:0000256" key="3">
    <source>
        <dbReference type="ARBA" id="ARBA00023014"/>
    </source>
</evidence>
<name>I3C390_9FLAO</name>
<dbReference type="SFLD" id="SFLDS00029">
    <property type="entry name" value="Radical_SAM"/>
    <property type="match status" value="1"/>
</dbReference>
<evidence type="ECO:0000313" key="6">
    <source>
        <dbReference type="Proteomes" id="UP000004690"/>
    </source>
</evidence>
<evidence type="ECO:0000313" key="5">
    <source>
        <dbReference type="EMBL" id="EIJ38083.1"/>
    </source>
</evidence>
<dbReference type="RefSeq" id="WP_008611189.1">
    <property type="nucleotide sequence ID" value="NZ_JH651379.1"/>
</dbReference>
<dbReference type="InterPro" id="IPR058240">
    <property type="entry name" value="rSAM_sf"/>
</dbReference>
<dbReference type="PROSITE" id="PS51918">
    <property type="entry name" value="RADICAL_SAM"/>
    <property type="match status" value="1"/>
</dbReference>
<keyword evidence="2" id="KW-0408">Iron</keyword>
<keyword evidence="1" id="KW-0479">Metal-binding</keyword>
<keyword evidence="5" id="KW-0456">Lyase</keyword>
<dbReference type="eggNOG" id="COG1533">
    <property type="taxonomic scope" value="Bacteria"/>
</dbReference>
<reference evidence="5 6" key="1">
    <citation type="submission" date="2012-02" db="EMBL/GenBank/DDBJ databases">
        <title>Improved High-Quality Draft genome of Joostella marina DSM 19592.</title>
        <authorList>
            <consortium name="US DOE Joint Genome Institute (JGI-PGF)"/>
            <person name="Lucas S."/>
            <person name="Copeland A."/>
            <person name="Lapidus A."/>
            <person name="Bruce D."/>
            <person name="Goodwin L."/>
            <person name="Pitluck S."/>
            <person name="Peters L."/>
            <person name="Chertkov O."/>
            <person name="Ovchinnikova G."/>
            <person name="Kyrpides N."/>
            <person name="Mavromatis K."/>
            <person name="Detter J.C."/>
            <person name="Han C."/>
            <person name="Land M."/>
            <person name="Hauser L."/>
            <person name="Markowitz V."/>
            <person name="Cheng J.-F."/>
            <person name="Hugenholtz P."/>
            <person name="Woyke T."/>
            <person name="Wu D."/>
            <person name="Tindall B."/>
            <person name="Brambilla E."/>
            <person name="Klenk H.-P."/>
            <person name="Eisen J.A."/>
        </authorList>
    </citation>
    <scope>NUCLEOTIDE SEQUENCE [LARGE SCALE GENOMIC DNA]</scope>
    <source>
        <strain evidence="5 6">DSM 19592</strain>
    </source>
</reference>
<organism evidence="5 6">
    <name type="scientific">Galbibacter orientalis DSM 19592</name>
    <dbReference type="NCBI Taxonomy" id="926559"/>
    <lineage>
        <taxon>Bacteria</taxon>
        <taxon>Pseudomonadati</taxon>
        <taxon>Bacteroidota</taxon>
        <taxon>Flavobacteriia</taxon>
        <taxon>Flavobacteriales</taxon>
        <taxon>Flavobacteriaceae</taxon>
        <taxon>Galbibacter</taxon>
    </lineage>
</organism>